<evidence type="ECO:0000313" key="4">
    <source>
        <dbReference type="Proteomes" id="UP001157034"/>
    </source>
</evidence>
<feature type="domain" description="DUF1206" evidence="2">
    <location>
        <begin position="111"/>
        <end position="175"/>
    </location>
</feature>
<sequence>MAGTEQEVERAASDLERTPAFRLLARTGYAVAGVLHVIIGIIAISIGLHAGGGRADQTGALRSITHAPGGIVLVWAMILGLGALGVWQVARSITAEQRDEKLRWRSRLSAWGQAIGYLFLAGIGISVAVGGGKGATGKTLTAQLLHVPGGVVLLVAVGLGVLGAGVYFVVKGVRRSFLDDLRRPTTAIRDVIEVVGVAGFVAKGIALSVLGVLLVIAAATADPDKSGGLDQAFQAVVRLPFGEVLVVLIGIGFIAYGVYCGFRARYAKL</sequence>
<feature type="transmembrane region" description="Helical" evidence="1">
    <location>
        <begin position="110"/>
        <end position="131"/>
    </location>
</feature>
<dbReference type="InterPro" id="IPR009597">
    <property type="entry name" value="DUF1206"/>
</dbReference>
<feature type="domain" description="DUF1206" evidence="2">
    <location>
        <begin position="198"/>
        <end position="266"/>
    </location>
</feature>
<feature type="domain" description="DUF1206" evidence="2">
    <location>
        <begin position="28"/>
        <end position="94"/>
    </location>
</feature>
<accession>A0ABQ6K741</accession>
<dbReference type="Pfam" id="PF06724">
    <property type="entry name" value="DUF1206"/>
    <property type="match status" value="3"/>
</dbReference>
<dbReference type="Proteomes" id="UP001157034">
    <property type="component" value="Unassembled WGS sequence"/>
</dbReference>
<reference evidence="4" key="1">
    <citation type="journal article" date="2019" name="Int. J. Syst. Evol. Microbiol.">
        <title>The Global Catalogue of Microorganisms (GCM) 10K type strain sequencing project: providing services to taxonomists for standard genome sequencing and annotation.</title>
        <authorList>
            <consortium name="The Broad Institute Genomics Platform"/>
            <consortium name="The Broad Institute Genome Sequencing Center for Infectious Disease"/>
            <person name="Wu L."/>
            <person name="Ma J."/>
        </authorList>
    </citation>
    <scope>NUCLEOTIDE SEQUENCE [LARGE SCALE GENOMIC DNA]</scope>
    <source>
        <strain evidence="4">NBRC 108894</strain>
    </source>
</reference>
<feature type="transmembrane region" description="Helical" evidence="1">
    <location>
        <begin position="239"/>
        <end position="262"/>
    </location>
</feature>
<gene>
    <name evidence="3" type="ORF">GCM10025881_33010</name>
</gene>
<keyword evidence="1" id="KW-0812">Transmembrane</keyword>
<organism evidence="3 4">
    <name type="scientific">Pseudolysinimonas kribbensis</name>
    <dbReference type="NCBI Taxonomy" id="433641"/>
    <lineage>
        <taxon>Bacteria</taxon>
        <taxon>Bacillati</taxon>
        <taxon>Actinomycetota</taxon>
        <taxon>Actinomycetes</taxon>
        <taxon>Micrococcales</taxon>
        <taxon>Microbacteriaceae</taxon>
        <taxon>Pseudolysinimonas</taxon>
    </lineage>
</organism>
<evidence type="ECO:0000259" key="2">
    <source>
        <dbReference type="Pfam" id="PF06724"/>
    </source>
</evidence>
<feature type="transmembrane region" description="Helical" evidence="1">
    <location>
        <begin position="151"/>
        <end position="170"/>
    </location>
</feature>
<feature type="transmembrane region" description="Helical" evidence="1">
    <location>
        <begin position="27"/>
        <end position="50"/>
    </location>
</feature>
<keyword evidence="1" id="KW-0472">Membrane</keyword>
<dbReference type="EMBL" id="BSVB01000001">
    <property type="protein sequence ID" value="GMA96477.1"/>
    <property type="molecule type" value="Genomic_DNA"/>
</dbReference>
<feature type="transmembrane region" description="Helical" evidence="1">
    <location>
        <begin position="191"/>
        <end position="219"/>
    </location>
</feature>
<name>A0ABQ6K741_9MICO</name>
<dbReference type="RefSeq" id="WP_284255044.1">
    <property type="nucleotide sequence ID" value="NZ_BAAAQO010000004.1"/>
</dbReference>
<keyword evidence="1" id="KW-1133">Transmembrane helix</keyword>
<comment type="caution">
    <text evidence="3">The sequence shown here is derived from an EMBL/GenBank/DDBJ whole genome shotgun (WGS) entry which is preliminary data.</text>
</comment>
<proteinExistence type="predicted"/>
<feature type="transmembrane region" description="Helical" evidence="1">
    <location>
        <begin position="70"/>
        <end position="90"/>
    </location>
</feature>
<evidence type="ECO:0000313" key="3">
    <source>
        <dbReference type="EMBL" id="GMA96477.1"/>
    </source>
</evidence>
<evidence type="ECO:0000256" key="1">
    <source>
        <dbReference type="SAM" id="Phobius"/>
    </source>
</evidence>
<keyword evidence="4" id="KW-1185">Reference proteome</keyword>
<protein>
    <submittedName>
        <fullName evidence="3">Membrane protein</fullName>
    </submittedName>
</protein>